<evidence type="ECO:0000313" key="1">
    <source>
        <dbReference type="Proteomes" id="UP000887577"/>
    </source>
</evidence>
<dbReference type="InterPro" id="IPR011992">
    <property type="entry name" value="EF-hand-dom_pair"/>
</dbReference>
<dbReference type="Proteomes" id="UP000887577">
    <property type="component" value="Unplaced"/>
</dbReference>
<evidence type="ECO:0000313" key="2">
    <source>
        <dbReference type="WBParaSite" id="PSU_v2.g639.t1"/>
    </source>
</evidence>
<organism evidence="1 2">
    <name type="scientific">Panagrolaimus superbus</name>
    <dbReference type="NCBI Taxonomy" id="310955"/>
    <lineage>
        <taxon>Eukaryota</taxon>
        <taxon>Metazoa</taxon>
        <taxon>Ecdysozoa</taxon>
        <taxon>Nematoda</taxon>
        <taxon>Chromadorea</taxon>
        <taxon>Rhabditida</taxon>
        <taxon>Tylenchina</taxon>
        <taxon>Panagrolaimomorpha</taxon>
        <taxon>Panagrolaimoidea</taxon>
        <taxon>Panagrolaimidae</taxon>
        <taxon>Panagrolaimus</taxon>
    </lineage>
</organism>
<proteinExistence type="predicted"/>
<sequence length="173" mass="20876">MVDTRIPSIKKPRTDGFHSMQFVANYDYTHFEFFTFLNKNLEIIEEWTNFIFSWIYKQKKIYRNQLFFIKKIIAPKINVQKKSQSTMNVYSKSVFKDTVIEKLFYNKFQTFDISKKVLTDDEILSQYFSLIHRTELRALFNTISNAKDAISLDQFRYFLNITQRDPRLNEVCL</sequence>
<dbReference type="AlphaFoldDB" id="A0A914Z2V2"/>
<accession>A0A914Z2V2</accession>
<dbReference type="WBParaSite" id="PSU_v2.g639.t1">
    <property type="protein sequence ID" value="PSU_v2.g639.t1"/>
    <property type="gene ID" value="PSU_v2.g639"/>
</dbReference>
<reference evidence="2" key="1">
    <citation type="submission" date="2022-11" db="UniProtKB">
        <authorList>
            <consortium name="WormBaseParasite"/>
        </authorList>
    </citation>
    <scope>IDENTIFICATION</scope>
</reference>
<keyword evidence="1" id="KW-1185">Reference proteome</keyword>
<name>A0A914Z2V2_9BILA</name>
<dbReference type="Gene3D" id="1.10.238.10">
    <property type="entry name" value="EF-hand"/>
    <property type="match status" value="1"/>
</dbReference>
<protein>
    <submittedName>
        <fullName evidence="2">Uncharacterized protein</fullName>
    </submittedName>
</protein>
<dbReference type="SUPFAM" id="SSF47473">
    <property type="entry name" value="EF-hand"/>
    <property type="match status" value="1"/>
</dbReference>